<reference evidence="1 2" key="1">
    <citation type="journal article" date="2024" name="Ann. Entomol. Soc. Am.">
        <title>Genomic analyses of the southern and eastern yellowjacket wasps (Hymenoptera: Vespidae) reveal evolutionary signatures of social life.</title>
        <authorList>
            <person name="Catto M.A."/>
            <person name="Caine P.B."/>
            <person name="Orr S.E."/>
            <person name="Hunt B.G."/>
            <person name="Goodisman M.A.D."/>
        </authorList>
    </citation>
    <scope>NUCLEOTIDE SEQUENCE [LARGE SCALE GENOMIC DNA]</scope>
    <source>
        <strain evidence="1">233</strain>
        <tissue evidence="1">Head and thorax</tissue>
    </source>
</reference>
<dbReference type="EMBL" id="JAUDFV010000025">
    <property type="protein sequence ID" value="KAL2739042.1"/>
    <property type="molecule type" value="Genomic_DNA"/>
</dbReference>
<dbReference type="Proteomes" id="UP001607302">
    <property type="component" value="Unassembled WGS sequence"/>
</dbReference>
<name>A0ABD2C1Y1_VESSQ</name>
<gene>
    <name evidence="1" type="ORF">V1478_001608</name>
</gene>
<proteinExistence type="predicted"/>
<comment type="caution">
    <text evidence="1">The sequence shown here is derived from an EMBL/GenBank/DDBJ whole genome shotgun (WGS) entry which is preliminary data.</text>
</comment>
<evidence type="ECO:0000313" key="2">
    <source>
        <dbReference type="Proteomes" id="UP001607302"/>
    </source>
</evidence>
<accession>A0ABD2C1Y1</accession>
<evidence type="ECO:0000313" key="1">
    <source>
        <dbReference type="EMBL" id="KAL2739042.1"/>
    </source>
</evidence>
<protein>
    <submittedName>
        <fullName evidence="1">Uncharacterized protein</fullName>
    </submittedName>
</protein>
<dbReference type="AlphaFoldDB" id="A0ABD2C1Y1"/>
<organism evidence="1 2">
    <name type="scientific">Vespula squamosa</name>
    <name type="common">Southern yellow jacket</name>
    <name type="synonym">Wasp</name>
    <dbReference type="NCBI Taxonomy" id="30214"/>
    <lineage>
        <taxon>Eukaryota</taxon>
        <taxon>Metazoa</taxon>
        <taxon>Ecdysozoa</taxon>
        <taxon>Arthropoda</taxon>
        <taxon>Hexapoda</taxon>
        <taxon>Insecta</taxon>
        <taxon>Pterygota</taxon>
        <taxon>Neoptera</taxon>
        <taxon>Endopterygota</taxon>
        <taxon>Hymenoptera</taxon>
        <taxon>Apocrita</taxon>
        <taxon>Aculeata</taxon>
        <taxon>Vespoidea</taxon>
        <taxon>Vespidae</taxon>
        <taxon>Vespinae</taxon>
        <taxon>Vespula</taxon>
    </lineage>
</organism>
<keyword evidence="2" id="KW-1185">Reference proteome</keyword>
<sequence>MASDRWGSVTLRVQMLTEEQRKINLINSKINIPMLFIDIMILCIAYERCDRGSVTVNPICTCPHLYRLWRLSKSLSPHLSSMEDQNKRHTSNDDYVNLTNVMLSADRATGDVKVKRGVWQAK</sequence>